<dbReference type="Gene3D" id="3.90.70.10">
    <property type="entry name" value="Cysteine proteinases"/>
    <property type="match status" value="1"/>
</dbReference>
<dbReference type="EMBL" id="RPDH01000002">
    <property type="protein sequence ID" value="RPE08993.1"/>
    <property type="molecule type" value="Genomic_DNA"/>
</dbReference>
<feature type="active site" evidence="3">
    <location>
        <position position="318"/>
    </location>
</feature>
<dbReference type="InterPro" id="IPR038765">
    <property type="entry name" value="Papain-like_cys_pep_sf"/>
</dbReference>
<evidence type="ECO:0000259" key="4">
    <source>
        <dbReference type="Pfam" id="PF00112"/>
    </source>
</evidence>
<dbReference type="SUPFAM" id="SSF54001">
    <property type="entry name" value="Cysteine proteinases"/>
    <property type="match status" value="1"/>
</dbReference>
<dbReference type="InterPro" id="IPR004134">
    <property type="entry name" value="Peptidase_C1B"/>
</dbReference>
<dbReference type="PANTHER" id="PTHR12411">
    <property type="entry name" value="CYSTEINE PROTEASE FAMILY C1-RELATED"/>
    <property type="match status" value="1"/>
</dbReference>
<feature type="domain" description="Peptidase C1A papain C-terminal" evidence="4">
    <location>
        <begin position="46"/>
        <end position="93"/>
    </location>
</feature>
<dbReference type="InterPro" id="IPR000169">
    <property type="entry name" value="Pept_cys_AS"/>
</dbReference>
<dbReference type="RefSeq" id="WP_123847993.1">
    <property type="nucleotide sequence ID" value="NZ_RPDH01000002.1"/>
</dbReference>
<dbReference type="AlphaFoldDB" id="A0A3N4PJY1"/>
<sequence>MNTSLLLAAAGWLAVSITTGCRQQQAKAEDHPPSQYRFTPVSDIPTTPVADQQRSGTCWCFSTSSFLETEIMRITGEATDLSEMYFVRCAYLDKTANYIMRQGAARFSEGGLNHDPVLSAAVAGMMPQSAYTGLTGTDSVYDHRQLFQTLEERVKAYAERKAGPAAHWKTDIPAILDQYLGPVPAEFTYKGKTYTPQSFAAATQLKLSDYVTITSFTHVPFYQRFILNIPANHMNESFYNLPLEEYIANIDHALANGYSLALDTDASEKGFSIREGIAVVAADTADEKRILTEPAPEKIITQQYRQEEFENFNTTDDHNMHITGKVQDQTGKVYYKVKNSWGTRSGKNGYFYVSIPYMQLKSISVLLHKDGLTAATKSRLNL</sequence>
<evidence type="ECO:0000256" key="1">
    <source>
        <dbReference type="ARBA" id="ARBA00008455"/>
    </source>
</evidence>
<dbReference type="GO" id="GO:0006508">
    <property type="term" value="P:proteolysis"/>
    <property type="evidence" value="ECO:0007669"/>
    <property type="project" value="UniProtKB-KW"/>
</dbReference>
<evidence type="ECO:0000313" key="6">
    <source>
        <dbReference type="Proteomes" id="UP000278351"/>
    </source>
</evidence>
<accession>A0A3N4PJY1</accession>
<evidence type="ECO:0000313" key="5">
    <source>
        <dbReference type="EMBL" id="RPE08993.1"/>
    </source>
</evidence>
<keyword evidence="2" id="KW-0788">Thiol protease</keyword>
<dbReference type="Proteomes" id="UP000278351">
    <property type="component" value="Unassembled WGS sequence"/>
</dbReference>
<keyword evidence="2" id="KW-0645">Protease</keyword>
<feature type="active site" evidence="3">
    <location>
        <position position="58"/>
    </location>
</feature>
<evidence type="ECO:0000256" key="2">
    <source>
        <dbReference type="PIRNR" id="PIRNR005700"/>
    </source>
</evidence>
<dbReference type="InterPro" id="IPR013128">
    <property type="entry name" value="Peptidase_C1A"/>
</dbReference>
<keyword evidence="2 5" id="KW-0031">Aminopeptidase</keyword>
<dbReference type="Pfam" id="PF00112">
    <property type="entry name" value="Peptidase_C1"/>
    <property type="match status" value="1"/>
</dbReference>
<keyword evidence="2" id="KW-0378">Hydrolase</keyword>
<reference evidence="5 6" key="1">
    <citation type="submission" date="2018-11" db="EMBL/GenBank/DDBJ databases">
        <title>Chitinophaga lutea sp.nov., isolate from arsenic contaminated soil.</title>
        <authorList>
            <person name="Zong Y."/>
        </authorList>
    </citation>
    <scope>NUCLEOTIDE SEQUENCE [LARGE SCALE GENOMIC DNA]</scope>
    <source>
        <strain evidence="5 6">ZY74</strain>
    </source>
</reference>
<dbReference type="PROSITE" id="PS00139">
    <property type="entry name" value="THIOL_PROTEASE_CYS"/>
    <property type="match status" value="1"/>
</dbReference>
<comment type="caution">
    <text evidence="5">The sequence shown here is derived from an EMBL/GenBank/DDBJ whole genome shotgun (WGS) entry which is preliminary data.</text>
</comment>
<feature type="active site" evidence="3">
    <location>
        <position position="339"/>
    </location>
</feature>
<keyword evidence="6" id="KW-1185">Reference proteome</keyword>
<dbReference type="Pfam" id="PF03051">
    <property type="entry name" value="Peptidase_C1_2"/>
    <property type="match status" value="1"/>
</dbReference>
<protein>
    <recommendedName>
        <fullName evidence="2">Aminopeptidase</fullName>
    </recommendedName>
</protein>
<dbReference type="PIRSF" id="PIRSF005700">
    <property type="entry name" value="PepC"/>
    <property type="match status" value="1"/>
</dbReference>
<gene>
    <name evidence="5" type="ORF">EGT74_18445</name>
</gene>
<proteinExistence type="inferred from homology"/>
<dbReference type="OrthoDB" id="9814054at2"/>
<evidence type="ECO:0000256" key="3">
    <source>
        <dbReference type="PIRSR" id="PIRSR005700-1"/>
    </source>
</evidence>
<dbReference type="GO" id="GO:0070005">
    <property type="term" value="F:cysteine-type aminopeptidase activity"/>
    <property type="evidence" value="ECO:0007669"/>
    <property type="project" value="InterPro"/>
</dbReference>
<name>A0A3N4PJY1_9BACT</name>
<comment type="similarity">
    <text evidence="1 2">Belongs to the peptidase C1 family.</text>
</comment>
<organism evidence="5 6">
    <name type="scientific">Chitinophaga lutea</name>
    <dbReference type="NCBI Taxonomy" id="2488634"/>
    <lineage>
        <taxon>Bacteria</taxon>
        <taxon>Pseudomonadati</taxon>
        <taxon>Bacteroidota</taxon>
        <taxon>Chitinophagia</taxon>
        <taxon>Chitinophagales</taxon>
        <taxon>Chitinophagaceae</taxon>
        <taxon>Chitinophaga</taxon>
    </lineage>
</organism>
<dbReference type="InterPro" id="IPR000668">
    <property type="entry name" value="Peptidase_C1A_C"/>
</dbReference>